<evidence type="ECO:0000313" key="1">
    <source>
        <dbReference type="EMBL" id="DAE02403.1"/>
    </source>
</evidence>
<dbReference type="EMBL" id="BK015344">
    <property type="protein sequence ID" value="DAE02403.1"/>
    <property type="molecule type" value="Genomic_DNA"/>
</dbReference>
<name>A0A8S5P7J7_9CAUD</name>
<accession>A0A8S5P7J7</accession>
<reference evidence="1" key="1">
    <citation type="journal article" date="2021" name="Proc. Natl. Acad. Sci. U.S.A.">
        <title>A Catalog of Tens of Thousands of Viruses from Human Metagenomes Reveals Hidden Associations with Chronic Diseases.</title>
        <authorList>
            <person name="Tisza M.J."/>
            <person name="Buck C.B."/>
        </authorList>
    </citation>
    <scope>NUCLEOTIDE SEQUENCE</scope>
    <source>
        <strain evidence="1">CttEB8</strain>
    </source>
</reference>
<sequence>MYYLLEQEDEDLTFEQFIMSQEDNEEIIEETQLMNDVWY</sequence>
<organism evidence="1">
    <name type="scientific">Herelleviridae sp. cttEB8</name>
    <dbReference type="NCBI Taxonomy" id="2825832"/>
    <lineage>
        <taxon>Viruses</taxon>
        <taxon>Duplodnaviria</taxon>
        <taxon>Heunggongvirae</taxon>
        <taxon>Uroviricota</taxon>
        <taxon>Caudoviricetes</taxon>
        <taxon>Herelleviridae</taxon>
    </lineage>
</organism>
<proteinExistence type="predicted"/>
<protein>
    <submittedName>
        <fullName evidence="1">Uncharacterized protein</fullName>
    </submittedName>
</protein>